<dbReference type="Gene3D" id="3.20.20.80">
    <property type="entry name" value="Glycosidases"/>
    <property type="match status" value="1"/>
</dbReference>
<dbReference type="AlphaFoldDB" id="A0A1C3NJR2"/>
<reference evidence="2 5" key="2">
    <citation type="submission" date="2016-08" db="EMBL/GenBank/DDBJ databases">
        <title>Evolution of the type three secretion system and type three effector repertoires in Xanthomonas.</title>
        <authorList>
            <person name="Merda D."/>
            <person name="Briand M."/>
            <person name="Bosis E."/>
            <person name="Rousseau C."/>
            <person name="Portier P."/>
            <person name="Jacques M.-A."/>
            <person name="Fischer-Le Saux M."/>
        </authorList>
    </citation>
    <scope>NUCLEOTIDE SEQUENCE [LARGE SCALE GENOMIC DNA]</scope>
    <source>
        <strain evidence="2 5">CFBP1976</strain>
    </source>
</reference>
<dbReference type="OrthoDB" id="8188372at2"/>
<keyword evidence="5" id="KW-1185">Reference proteome</keyword>
<evidence type="ECO:0008006" key="6">
    <source>
        <dbReference type="Google" id="ProtNLM"/>
    </source>
</evidence>
<feature type="chain" id="PRO_5008679146" description="Arabinogalactan endo-beta-1,4-galactanase" evidence="1">
    <location>
        <begin position="24"/>
        <end position="328"/>
    </location>
</feature>
<gene>
    <name evidence="3" type="ORF">XBLMG947_1387</name>
    <name evidence="2" type="ORF">XbrCFBP1976_08325</name>
</gene>
<organism evidence="3 4">
    <name type="scientific">Xanthomonas bromi</name>
    <dbReference type="NCBI Taxonomy" id="56449"/>
    <lineage>
        <taxon>Bacteria</taxon>
        <taxon>Pseudomonadati</taxon>
        <taxon>Pseudomonadota</taxon>
        <taxon>Gammaproteobacteria</taxon>
        <taxon>Lysobacterales</taxon>
        <taxon>Lysobacteraceae</taxon>
        <taxon>Xanthomonas</taxon>
    </lineage>
</organism>
<evidence type="ECO:0000313" key="2">
    <source>
        <dbReference type="EMBL" id="PPV07369.1"/>
    </source>
</evidence>
<reference evidence="3 4" key="1">
    <citation type="submission" date="2016-06" db="EMBL/GenBank/DDBJ databases">
        <authorList>
            <person name="Kjaerup R.B."/>
            <person name="Dalgaard T.S."/>
            <person name="Juul-Madsen H.R."/>
        </authorList>
    </citation>
    <scope>NUCLEOTIDE SEQUENCE [LARGE SCALE GENOMIC DNA]</scope>
    <source>
        <strain evidence="3">LMG947</strain>
    </source>
</reference>
<dbReference type="Proteomes" id="UP000239710">
    <property type="component" value="Unassembled WGS sequence"/>
</dbReference>
<evidence type="ECO:0000256" key="1">
    <source>
        <dbReference type="SAM" id="SignalP"/>
    </source>
</evidence>
<evidence type="ECO:0000313" key="5">
    <source>
        <dbReference type="Proteomes" id="UP000239710"/>
    </source>
</evidence>
<sequence length="328" mass="36284">MSRAIVTLLLMLSLATLATNAAAAPIVYGVNAHDNRPGYPMAQAEARFKLLAARNLRSYRFDVDPRDYATLDTLIPLARKYGITLRPMVYPMSREIGYQLARRYAADIKVWEISNEQDLVRAEADTRIAAMTTMYLGMRQASDELAAGLHFTINITACNSDDRSANARCPGDRNGSLWFLAKARAAGFNFDHISFHYYAFHHDAGYWTDLYLGQLRTAAQTYNTPVFFNELNCAEIYTGNTTGGTAGDQGCYDSLAQLLRNLRDNYADVVAEVNVYELLDQITIQGAEGHFGLMYDLTRPKPTLDLLTRLAQAPVTAAAAGAPGDRPT</sequence>
<dbReference type="STRING" id="56449.XBLMG947_1387"/>
<dbReference type="RefSeq" id="WP_065467204.1">
    <property type="nucleotide sequence ID" value="NZ_FLTX01000018.1"/>
</dbReference>
<evidence type="ECO:0000313" key="3">
    <source>
        <dbReference type="EMBL" id="SBV50607.1"/>
    </source>
</evidence>
<dbReference type="Proteomes" id="UP000092503">
    <property type="component" value="Unassembled WGS sequence"/>
</dbReference>
<proteinExistence type="predicted"/>
<dbReference type="EMBL" id="MDCE01000009">
    <property type="protein sequence ID" value="PPV07369.1"/>
    <property type="molecule type" value="Genomic_DNA"/>
</dbReference>
<dbReference type="InterPro" id="IPR017853">
    <property type="entry name" value="GH"/>
</dbReference>
<dbReference type="SUPFAM" id="SSF51445">
    <property type="entry name" value="(Trans)glycosidases"/>
    <property type="match status" value="1"/>
</dbReference>
<accession>A0A1C3NJR2</accession>
<dbReference type="EMBL" id="FLTX01000018">
    <property type="protein sequence ID" value="SBV50607.1"/>
    <property type="molecule type" value="Genomic_DNA"/>
</dbReference>
<feature type="signal peptide" evidence="1">
    <location>
        <begin position="1"/>
        <end position="23"/>
    </location>
</feature>
<evidence type="ECO:0000313" key="4">
    <source>
        <dbReference type="Proteomes" id="UP000092503"/>
    </source>
</evidence>
<name>A0A1C3NJR2_9XANT</name>
<protein>
    <recommendedName>
        <fullName evidence="6">Arabinogalactan endo-beta-1,4-galactanase</fullName>
    </recommendedName>
</protein>
<keyword evidence="1" id="KW-0732">Signal</keyword>